<dbReference type="Pfam" id="PF00625">
    <property type="entry name" value="Guanylate_kin"/>
    <property type="match status" value="1"/>
</dbReference>
<name>A0ABS5QKP7_9PROT</name>
<evidence type="ECO:0000313" key="11">
    <source>
        <dbReference type="EMBL" id="MBS7813198.1"/>
    </source>
</evidence>
<dbReference type="EMBL" id="JAHCDA010000004">
    <property type="protein sequence ID" value="MBS7813198.1"/>
    <property type="molecule type" value="Genomic_DNA"/>
</dbReference>
<sequence length="212" mass="23533">MSSDRLAARRGVCLVLSAAPGVGKTSISRELLATEGDLALSISATTRAPRPGEREGTHYFFKTPEEFAAMVEADGFIEHASFLGRSYGTPRAPVEAALESGRDVLFDIEWQGHRLLKEALPGDVVGVFLLPPSIRELERRLRGRGQDSPEEIARRMAAARDEISHWEEFDHVLVNEDFQDTAQAVRAILQAARGERARQRWLPDFVAGLLRE</sequence>
<dbReference type="PANTHER" id="PTHR23117">
    <property type="entry name" value="GUANYLATE KINASE-RELATED"/>
    <property type="match status" value="1"/>
</dbReference>
<dbReference type="PANTHER" id="PTHR23117:SF13">
    <property type="entry name" value="GUANYLATE KINASE"/>
    <property type="match status" value="1"/>
</dbReference>
<evidence type="ECO:0000256" key="3">
    <source>
        <dbReference type="ARBA" id="ARBA00016296"/>
    </source>
</evidence>
<dbReference type="Gene3D" id="3.30.63.10">
    <property type="entry name" value="Guanylate Kinase phosphate binding domain"/>
    <property type="match status" value="1"/>
</dbReference>
<evidence type="ECO:0000256" key="2">
    <source>
        <dbReference type="ARBA" id="ARBA00012961"/>
    </source>
</evidence>
<evidence type="ECO:0000256" key="4">
    <source>
        <dbReference type="ARBA" id="ARBA00022679"/>
    </source>
</evidence>
<keyword evidence="12" id="KW-1185">Reference proteome</keyword>
<dbReference type="NCBIfam" id="TIGR03263">
    <property type="entry name" value="guanyl_kin"/>
    <property type="match status" value="1"/>
</dbReference>
<evidence type="ECO:0000256" key="1">
    <source>
        <dbReference type="ARBA" id="ARBA00005790"/>
    </source>
</evidence>
<dbReference type="InterPro" id="IPR008145">
    <property type="entry name" value="GK/Ca_channel_bsu"/>
</dbReference>
<dbReference type="PROSITE" id="PS50052">
    <property type="entry name" value="GUANYLATE_KINASE_2"/>
    <property type="match status" value="1"/>
</dbReference>
<dbReference type="Proteomes" id="UP000766336">
    <property type="component" value="Unassembled WGS sequence"/>
</dbReference>
<dbReference type="InterPro" id="IPR020590">
    <property type="entry name" value="Guanylate_kinase_CS"/>
</dbReference>
<keyword evidence="7 9" id="KW-0067">ATP-binding</keyword>
<accession>A0ABS5QKP7</accession>
<dbReference type="PROSITE" id="PS00856">
    <property type="entry name" value="GUANYLATE_KINASE_1"/>
    <property type="match status" value="1"/>
</dbReference>
<dbReference type="GO" id="GO:0004385">
    <property type="term" value="F:GMP kinase activity"/>
    <property type="evidence" value="ECO:0007669"/>
    <property type="project" value="UniProtKB-EC"/>
</dbReference>
<keyword evidence="5 9" id="KW-0547">Nucleotide-binding</keyword>
<reference evidence="11 12" key="1">
    <citation type="submission" date="2021-05" db="EMBL/GenBank/DDBJ databases">
        <title>Roseococcus sp. XZZS9, whole genome shotgun sequencing project.</title>
        <authorList>
            <person name="Zhao G."/>
            <person name="Shen L."/>
        </authorList>
    </citation>
    <scope>NUCLEOTIDE SEQUENCE [LARGE SCALE GENOMIC DNA]</scope>
    <source>
        <strain evidence="11 12">XZZS9</strain>
    </source>
</reference>
<comment type="caution">
    <text evidence="9">Lacks conserved residue(s) required for the propagation of feature annotation.</text>
</comment>
<comment type="similarity">
    <text evidence="1 9">Belongs to the guanylate kinase family.</text>
</comment>
<gene>
    <name evidence="9 11" type="primary">gmk</name>
    <name evidence="11" type="ORF">KHU32_19790</name>
</gene>
<dbReference type="InterPro" id="IPR027417">
    <property type="entry name" value="P-loop_NTPase"/>
</dbReference>
<feature type="domain" description="Guanylate kinase-like" evidence="10">
    <location>
        <begin position="11"/>
        <end position="190"/>
    </location>
</feature>
<keyword evidence="4 9" id="KW-0808">Transferase</keyword>
<evidence type="ECO:0000259" key="10">
    <source>
        <dbReference type="PROSITE" id="PS50052"/>
    </source>
</evidence>
<dbReference type="InterPro" id="IPR008144">
    <property type="entry name" value="Guanylate_kin-like_dom"/>
</dbReference>
<dbReference type="SUPFAM" id="SSF52540">
    <property type="entry name" value="P-loop containing nucleoside triphosphate hydrolases"/>
    <property type="match status" value="1"/>
</dbReference>
<dbReference type="HAMAP" id="MF_00328">
    <property type="entry name" value="Guanylate_kinase"/>
    <property type="match status" value="1"/>
</dbReference>
<comment type="catalytic activity">
    <reaction evidence="9">
        <text>GMP + ATP = GDP + ADP</text>
        <dbReference type="Rhea" id="RHEA:20780"/>
        <dbReference type="ChEBI" id="CHEBI:30616"/>
        <dbReference type="ChEBI" id="CHEBI:58115"/>
        <dbReference type="ChEBI" id="CHEBI:58189"/>
        <dbReference type="ChEBI" id="CHEBI:456216"/>
        <dbReference type="EC" id="2.7.4.8"/>
    </reaction>
</comment>
<dbReference type="EC" id="2.7.4.8" evidence="2 9"/>
<evidence type="ECO:0000256" key="6">
    <source>
        <dbReference type="ARBA" id="ARBA00022777"/>
    </source>
</evidence>
<comment type="subcellular location">
    <subcellularLocation>
        <location evidence="9">Cytoplasm</location>
    </subcellularLocation>
</comment>
<dbReference type="InterPro" id="IPR017665">
    <property type="entry name" value="Guanylate_kinase"/>
</dbReference>
<evidence type="ECO:0000256" key="8">
    <source>
        <dbReference type="ARBA" id="ARBA00030128"/>
    </source>
</evidence>
<comment type="caution">
    <text evidence="11">The sequence shown here is derived from an EMBL/GenBank/DDBJ whole genome shotgun (WGS) entry which is preliminary data.</text>
</comment>
<evidence type="ECO:0000313" key="12">
    <source>
        <dbReference type="Proteomes" id="UP000766336"/>
    </source>
</evidence>
<evidence type="ECO:0000256" key="5">
    <source>
        <dbReference type="ARBA" id="ARBA00022741"/>
    </source>
</evidence>
<dbReference type="SMART" id="SM00072">
    <property type="entry name" value="GuKc"/>
    <property type="match status" value="1"/>
</dbReference>
<evidence type="ECO:0000256" key="7">
    <source>
        <dbReference type="ARBA" id="ARBA00022840"/>
    </source>
</evidence>
<protein>
    <recommendedName>
        <fullName evidence="3 9">Guanylate kinase</fullName>
        <ecNumber evidence="2 9">2.7.4.8</ecNumber>
    </recommendedName>
    <alternativeName>
        <fullName evidence="8 9">GMP kinase</fullName>
    </alternativeName>
</protein>
<evidence type="ECO:0000256" key="9">
    <source>
        <dbReference type="HAMAP-Rule" id="MF_00328"/>
    </source>
</evidence>
<dbReference type="CDD" id="cd00071">
    <property type="entry name" value="GMPK"/>
    <property type="match status" value="1"/>
</dbReference>
<organism evidence="11 12">
    <name type="scientific">Roseococcus pinisoli</name>
    <dbReference type="NCBI Taxonomy" id="2835040"/>
    <lineage>
        <taxon>Bacteria</taxon>
        <taxon>Pseudomonadati</taxon>
        <taxon>Pseudomonadota</taxon>
        <taxon>Alphaproteobacteria</taxon>
        <taxon>Acetobacterales</taxon>
        <taxon>Roseomonadaceae</taxon>
        <taxon>Roseococcus</taxon>
    </lineage>
</organism>
<dbReference type="RefSeq" id="WP_213671893.1">
    <property type="nucleotide sequence ID" value="NZ_JAHCDA010000004.1"/>
</dbReference>
<proteinExistence type="inferred from homology"/>
<dbReference type="Gene3D" id="3.40.50.300">
    <property type="entry name" value="P-loop containing nucleotide triphosphate hydrolases"/>
    <property type="match status" value="1"/>
</dbReference>
<comment type="function">
    <text evidence="9">Essential for recycling GMP and indirectly, cGMP.</text>
</comment>
<keyword evidence="6 9" id="KW-0418">Kinase</keyword>
<keyword evidence="9" id="KW-0963">Cytoplasm</keyword>